<dbReference type="GO" id="GO:0003700">
    <property type="term" value="F:DNA-binding transcription factor activity"/>
    <property type="evidence" value="ECO:0007669"/>
    <property type="project" value="InterPro"/>
</dbReference>
<dbReference type="AlphaFoldDB" id="A0AB38XM40"/>
<evidence type="ECO:0000256" key="5">
    <source>
        <dbReference type="ARBA" id="ARBA00022723"/>
    </source>
</evidence>
<dbReference type="Gene3D" id="3.30.1490.190">
    <property type="match status" value="1"/>
</dbReference>
<dbReference type="InterPro" id="IPR002481">
    <property type="entry name" value="FUR"/>
</dbReference>
<keyword evidence="3" id="KW-0963">Cytoplasm</keyword>
<dbReference type="CDD" id="cd07153">
    <property type="entry name" value="Fur_like"/>
    <property type="match status" value="1"/>
</dbReference>
<comment type="similarity">
    <text evidence="2">Belongs to the Fur family.</text>
</comment>
<comment type="cofactor">
    <cofactor evidence="11">
        <name>Zn(2+)</name>
        <dbReference type="ChEBI" id="CHEBI:29105"/>
    </cofactor>
    <text evidence="11">Binds 1 zinc ion per subunit.</text>
</comment>
<reference evidence="12" key="1">
    <citation type="submission" date="2023-01" db="EMBL/GenBank/DDBJ databases">
        <title>Comparative Genomic Analysis of the Clinically-Derived Winkia Strain NY0527 Provides Evidence into the Taxonomic Reassignment of Winkia neuii and Characterizes Their Virulence Traits.</title>
        <authorList>
            <person name="Cai X."/>
            <person name="Peng Y."/>
            <person name="Li M."/>
            <person name="Qiu Y."/>
            <person name="Wang Y."/>
            <person name="Xu L."/>
            <person name="Hou Q."/>
        </authorList>
    </citation>
    <scope>NUCLEOTIDE SEQUENCE</scope>
    <source>
        <strain evidence="12">NY0527</strain>
    </source>
</reference>
<dbReference type="EMBL" id="CP116394">
    <property type="protein sequence ID" value="WCE45297.1"/>
    <property type="molecule type" value="Genomic_DNA"/>
</dbReference>
<organism evidence="12 13">
    <name type="scientific">Winkia neuii subsp. anitrata</name>
    <dbReference type="NCBI Taxonomy" id="29318"/>
    <lineage>
        <taxon>Bacteria</taxon>
        <taxon>Bacillati</taxon>
        <taxon>Actinomycetota</taxon>
        <taxon>Actinomycetes</taxon>
        <taxon>Actinomycetales</taxon>
        <taxon>Actinomycetaceae</taxon>
        <taxon>Winkia</taxon>
    </lineage>
</organism>
<evidence type="ECO:0000256" key="1">
    <source>
        <dbReference type="ARBA" id="ARBA00004496"/>
    </source>
</evidence>
<dbReference type="Proteomes" id="UP001211044">
    <property type="component" value="Chromosome"/>
</dbReference>
<evidence type="ECO:0000256" key="6">
    <source>
        <dbReference type="ARBA" id="ARBA00022833"/>
    </source>
</evidence>
<keyword evidence="9" id="KW-0238">DNA-binding</keyword>
<feature type="binding site" evidence="11">
    <location>
        <position position="131"/>
    </location>
    <ligand>
        <name>Zn(2+)</name>
        <dbReference type="ChEBI" id="CHEBI:29105"/>
    </ligand>
</feature>
<dbReference type="GO" id="GO:0005737">
    <property type="term" value="C:cytoplasm"/>
    <property type="evidence" value="ECO:0007669"/>
    <property type="project" value="UniProtKB-SubCell"/>
</dbReference>
<proteinExistence type="inferred from homology"/>
<keyword evidence="8" id="KW-0805">Transcription regulation</keyword>
<name>A0AB38XM40_9ACTO</name>
<keyword evidence="6 11" id="KW-0862">Zinc</keyword>
<protein>
    <submittedName>
        <fullName evidence="12">Fur family transcriptional regulator</fullName>
    </submittedName>
</protein>
<evidence type="ECO:0000256" key="7">
    <source>
        <dbReference type="ARBA" id="ARBA00023004"/>
    </source>
</evidence>
<feature type="binding site" evidence="11">
    <location>
        <position position="94"/>
    </location>
    <ligand>
        <name>Zn(2+)</name>
        <dbReference type="ChEBI" id="CHEBI:29105"/>
    </ligand>
</feature>
<accession>A0AB38XM40</accession>
<evidence type="ECO:0000256" key="3">
    <source>
        <dbReference type="ARBA" id="ARBA00022490"/>
    </source>
</evidence>
<feature type="binding site" evidence="11">
    <location>
        <position position="134"/>
    </location>
    <ligand>
        <name>Zn(2+)</name>
        <dbReference type="ChEBI" id="CHEBI:29105"/>
    </ligand>
</feature>
<dbReference type="InterPro" id="IPR036388">
    <property type="entry name" value="WH-like_DNA-bd_sf"/>
</dbReference>
<evidence type="ECO:0000313" key="12">
    <source>
        <dbReference type="EMBL" id="WCE45297.1"/>
    </source>
</evidence>
<evidence type="ECO:0000313" key="13">
    <source>
        <dbReference type="Proteomes" id="UP001211044"/>
    </source>
</evidence>
<sequence length="138" mass="15192">MSSHSGLLRRAGLRVTGTRLAVLRALAKSPHANADQVREIVEDELGSVSGQTVYDTLNVLTQRGILNRVEPAGVRARYEIDLGDNHHHMVCRVCDKMVDIPCATGHAPCLQAKDDMGFKVEKAEVIYWGVCPQCQARQ</sequence>
<evidence type="ECO:0000256" key="10">
    <source>
        <dbReference type="ARBA" id="ARBA00023163"/>
    </source>
</evidence>
<evidence type="ECO:0000256" key="8">
    <source>
        <dbReference type="ARBA" id="ARBA00023015"/>
    </source>
</evidence>
<gene>
    <name evidence="12" type="ORF">PIG85_06400</name>
</gene>
<evidence type="ECO:0000256" key="2">
    <source>
        <dbReference type="ARBA" id="ARBA00007957"/>
    </source>
</evidence>
<dbReference type="PANTHER" id="PTHR33202:SF18">
    <property type="entry name" value="TRANSCRIPTIONAL REGULATOR FURA"/>
    <property type="match status" value="1"/>
</dbReference>
<evidence type="ECO:0000256" key="11">
    <source>
        <dbReference type="PIRSR" id="PIRSR602481-1"/>
    </source>
</evidence>
<feature type="binding site" evidence="11">
    <location>
        <position position="91"/>
    </location>
    <ligand>
        <name>Zn(2+)</name>
        <dbReference type="ChEBI" id="CHEBI:29105"/>
    </ligand>
</feature>
<dbReference type="Gene3D" id="1.10.10.10">
    <property type="entry name" value="Winged helix-like DNA-binding domain superfamily/Winged helix DNA-binding domain"/>
    <property type="match status" value="1"/>
</dbReference>
<evidence type="ECO:0000256" key="9">
    <source>
        <dbReference type="ARBA" id="ARBA00023125"/>
    </source>
</evidence>
<dbReference type="GO" id="GO:0008270">
    <property type="term" value="F:zinc ion binding"/>
    <property type="evidence" value="ECO:0007669"/>
    <property type="project" value="TreeGrafter"/>
</dbReference>
<dbReference type="PANTHER" id="PTHR33202">
    <property type="entry name" value="ZINC UPTAKE REGULATION PROTEIN"/>
    <property type="match status" value="1"/>
</dbReference>
<dbReference type="InterPro" id="IPR043135">
    <property type="entry name" value="Fur_C"/>
</dbReference>
<keyword evidence="10" id="KW-0804">Transcription</keyword>
<keyword evidence="5 11" id="KW-0479">Metal-binding</keyword>
<dbReference type="GO" id="GO:0000976">
    <property type="term" value="F:transcription cis-regulatory region binding"/>
    <property type="evidence" value="ECO:0007669"/>
    <property type="project" value="TreeGrafter"/>
</dbReference>
<keyword evidence="4" id="KW-0678">Repressor</keyword>
<dbReference type="KEGG" id="wne:PIG85_06400"/>
<keyword evidence="7" id="KW-0408">Iron</keyword>
<dbReference type="GO" id="GO:0045892">
    <property type="term" value="P:negative regulation of DNA-templated transcription"/>
    <property type="evidence" value="ECO:0007669"/>
    <property type="project" value="TreeGrafter"/>
</dbReference>
<evidence type="ECO:0000256" key="4">
    <source>
        <dbReference type="ARBA" id="ARBA00022491"/>
    </source>
</evidence>
<dbReference type="SUPFAM" id="SSF46785">
    <property type="entry name" value="Winged helix' DNA-binding domain"/>
    <property type="match status" value="1"/>
</dbReference>
<dbReference type="GO" id="GO:1900376">
    <property type="term" value="P:regulation of secondary metabolite biosynthetic process"/>
    <property type="evidence" value="ECO:0007669"/>
    <property type="project" value="TreeGrafter"/>
</dbReference>
<dbReference type="InterPro" id="IPR036390">
    <property type="entry name" value="WH_DNA-bd_sf"/>
</dbReference>
<dbReference type="Pfam" id="PF01475">
    <property type="entry name" value="FUR"/>
    <property type="match status" value="1"/>
</dbReference>
<dbReference type="RefSeq" id="WP_004804887.1">
    <property type="nucleotide sequence ID" value="NZ_CP116394.1"/>
</dbReference>
<comment type="subcellular location">
    <subcellularLocation>
        <location evidence="1">Cytoplasm</location>
    </subcellularLocation>
</comment>